<sequence length="323" mass="35697">MGDFVFDHDRVEPSLAAMEARFDDVAARLRTVYGLRLPRHLAVFAAYLDAIGASGRRALADGVGVSSGGIVRYFEDGGLALTGRDGLDERLDCRFRCDAPEFVTVLWGDTDGLHFGLWYDDPAELPTQVVHNYARDSAETWSEALPTVLAQVRRRLDDAERDAADDPDYDAPDGARQRAELLRAIEAFAEADERACTQDGPVRWRGTPRPAILGGFGPALPEGSGDPRGGYERYDERYQAYRARSPLVREWIADAERELAAGLPAYALVLGRELHWLDAADHREDALRLLTGAYRALGRDALAEIAAVHYANRDLRSVEVLVS</sequence>
<comment type="subcellular location">
    <subcellularLocation>
        <location evidence="1">Chromosome</location>
    </subcellularLocation>
</comment>
<keyword evidence="4" id="KW-1185">Reference proteome</keyword>
<gene>
    <name evidence="3" type="ORF">Cba03nite_21710</name>
</gene>
<dbReference type="GO" id="GO:0042393">
    <property type="term" value="F:histone binding"/>
    <property type="evidence" value="ECO:0007669"/>
    <property type="project" value="InterPro"/>
</dbReference>
<reference evidence="3 4" key="1">
    <citation type="submission" date="2021-01" db="EMBL/GenBank/DDBJ databases">
        <title>Whole genome shotgun sequence of Catellatospora bangladeshensis NBRC 107357.</title>
        <authorList>
            <person name="Komaki H."/>
            <person name="Tamura T."/>
        </authorList>
    </citation>
    <scope>NUCLEOTIDE SEQUENCE [LARGE SCALE GENOMIC DNA]</scope>
    <source>
        <strain evidence="3 4">NBRC 107357</strain>
    </source>
</reference>
<evidence type="ECO:0000256" key="1">
    <source>
        <dbReference type="ARBA" id="ARBA00004286"/>
    </source>
</evidence>
<proteinExistence type="predicted"/>
<dbReference type="InterPro" id="IPR019361">
    <property type="entry name" value="HPF1"/>
</dbReference>
<dbReference type="GO" id="GO:0005694">
    <property type="term" value="C:chromosome"/>
    <property type="evidence" value="ECO:0007669"/>
    <property type="project" value="UniProtKB-SubCell"/>
</dbReference>
<evidence type="ECO:0000313" key="4">
    <source>
        <dbReference type="Proteomes" id="UP000601223"/>
    </source>
</evidence>
<dbReference type="Pfam" id="PF10228">
    <property type="entry name" value="HPF1"/>
    <property type="match status" value="1"/>
</dbReference>
<dbReference type="AlphaFoldDB" id="A0A8J3J9I3"/>
<dbReference type="GO" id="GO:0006974">
    <property type="term" value="P:DNA damage response"/>
    <property type="evidence" value="ECO:0007669"/>
    <property type="project" value="InterPro"/>
</dbReference>
<dbReference type="PANTHER" id="PTHR13386">
    <property type="entry name" value="HISTONE PARYLATION FACTOR 1"/>
    <property type="match status" value="1"/>
</dbReference>
<accession>A0A8J3J9I3</accession>
<name>A0A8J3J9I3_9ACTN</name>
<evidence type="ECO:0000256" key="2">
    <source>
        <dbReference type="ARBA" id="ARBA00022454"/>
    </source>
</evidence>
<comment type="caution">
    <text evidence="3">The sequence shown here is derived from an EMBL/GenBank/DDBJ whole genome shotgun (WGS) entry which is preliminary data.</text>
</comment>
<dbReference type="PANTHER" id="PTHR13386:SF1">
    <property type="entry name" value="HISTONE PARYLATION FACTOR 1"/>
    <property type="match status" value="1"/>
</dbReference>
<evidence type="ECO:0000313" key="3">
    <source>
        <dbReference type="EMBL" id="GIF80822.1"/>
    </source>
</evidence>
<dbReference type="Proteomes" id="UP000601223">
    <property type="component" value="Unassembled WGS sequence"/>
</dbReference>
<organism evidence="3 4">
    <name type="scientific">Catellatospora bangladeshensis</name>
    <dbReference type="NCBI Taxonomy" id="310355"/>
    <lineage>
        <taxon>Bacteria</taxon>
        <taxon>Bacillati</taxon>
        <taxon>Actinomycetota</taxon>
        <taxon>Actinomycetes</taxon>
        <taxon>Micromonosporales</taxon>
        <taxon>Micromonosporaceae</taxon>
        <taxon>Catellatospora</taxon>
    </lineage>
</organism>
<keyword evidence="2" id="KW-0158">Chromosome</keyword>
<dbReference type="RefSeq" id="WP_203744749.1">
    <property type="nucleotide sequence ID" value="NZ_BONF01000010.1"/>
</dbReference>
<dbReference type="GO" id="GO:0072572">
    <property type="term" value="F:poly-ADP-D-ribose binding"/>
    <property type="evidence" value="ECO:0007669"/>
    <property type="project" value="TreeGrafter"/>
</dbReference>
<protein>
    <submittedName>
        <fullName evidence="3">Uncharacterized protein</fullName>
    </submittedName>
</protein>
<dbReference type="EMBL" id="BONF01000010">
    <property type="protein sequence ID" value="GIF80822.1"/>
    <property type="molecule type" value="Genomic_DNA"/>
</dbReference>